<dbReference type="AlphaFoldDB" id="A0A4Z2H9Z2"/>
<gene>
    <name evidence="2" type="ORF">EYF80_027049</name>
</gene>
<keyword evidence="3" id="KW-1185">Reference proteome</keyword>
<proteinExistence type="predicted"/>
<evidence type="ECO:0000313" key="2">
    <source>
        <dbReference type="EMBL" id="TNN62707.1"/>
    </source>
</evidence>
<dbReference type="EMBL" id="SRLO01000287">
    <property type="protein sequence ID" value="TNN62707.1"/>
    <property type="molecule type" value="Genomic_DNA"/>
</dbReference>
<organism evidence="2 3">
    <name type="scientific">Liparis tanakae</name>
    <name type="common">Tanaka's snailfish</name>
    <dbReference type="NCBI Taxonomy" id="230148"/>
    <lineage>
        <taxon>Eukaryota</taxon>
        <taxon>Metazoa</taxon>
        <taxon>Chordata</taxon>
        <taxon>Craniata</taxon>
        <taxon>Vertebrata</taxon>
        <taxon>Euteleostomi</taxon>
        <taxon>Actinopterygii</taxon>
        <taxon>Neopterygii</taxon>
        <taxon>Teleostei</taxon>
        <taxon>Neoteleostei</taxon>
        <taxon>Acanthomorphata</taxon>
        <taxon>Eupercaria</taxon>
        <taxon>Perciformes</taxon>
        <taxon>Cottioidei</taxon>
        <taxon>Cottales</taxon>
        <taxon>Liparidae</taxon>
        <taxon>Liparis</taxon>
    </lineage>
</organism>
<reference evidence="2 3" key="1">
    <citation type="submission" date="2019-03" db="EMBL/GenBank/DDBJ databases">
        <title>First draft genome of Liparis tanakae, snailfish: a comprehensive survey of snailfish specific genes.</title>
        <authorList>
            <person name="Kim W."/>
            <person name="Song I."/>
            <person name="Jeong J.-H."/>
            <person name="Kim D."/>
            <person name="Kim S."/>
            <person name="Ryu S."/>
            <person name="Song J.Y."/>
            <person name="Lee S.K."/>
        </authorList>
    </citation>
    <scope>NUCLEOTIDE SEQUENCE [LARGE SCALE GENOMIC DNA]</scope>
    <source>
        <tissue evidence="2">Muscle</tissue>
    </source>
</reference>
<feature type="region of interest" description="Disordered" evidence="1">
    <location>
        <begin position="73"/>
        <end position="100"/>
    </location>
</feature>
<evidence type="ECO:0000313" key="3">
    <source>
        <dbReference type="Proteomes" id="UP000314294"/>
    </source>
</evidence>
<sequence>MTRLQIQSPAARLTGQFVQPVGQSANGFGRGDNRGAQVQTDFVEERVPGGRVVVPAVAVPSPAAVKRTLEGVQQPSVEQQEASGYRTLRQTASSHAAQSF</sequence>
<protein>
    <submittedName>
        <fullName evidence="2">Uncharacterized protein</fullName>
    </submittedName>
</protein>
<comment type="caution">
    <text evidence="2">The sequence shown here is derived from an EMBL/GenBank/DDBJ whole genome shotgun (WGS) entry which is preliminary data.</text>
</comment>
<name>A0A4Z2H9Z2_9TELE</name>
<dbReference type="Proteomes" id="UP000314294">
    <property type="component" value="Unassembled WGS sequence"/>
</dbReference>
<evidence type="ECO:0000256" key="1">
    <source>
        <dbReference type="SAM" id="MobiDB-lite"/>
    </source>
</evidence>
<accession>A0A4Z2H9Z2</accession>